<dbReference type="EMBL" id="QRBI01000280">
    <property type="protein sequence ID" value="RMB89519.1"/>
    <property type="molecule type" value="Genomic_DNA"/>
</dbReference>
<proteinExistence type="predicted"/>
<dbReference type="PANTHER" id="PTHR47117:SF8">
    <property type="entry name" value="KINESIN FAMILY MEMBER 16B"/>
    <property type="match status" value="1"/>
</dbReference>
<dbReference type="STRING" id="333673.A0A3M0ISQ0"/>
<organism evidence="2 3">
    <name type="scientific">Hirundo rustica rustica</name>
    <dbReference type="NCBI Taxonomy" id="333673"/>
    <lineage>
        <taxon>Eukaryota</taxon>
        <taxon>Metazoa</taxon>
        <taxon>Chordata</taxon>
        <taxon>Craniata</taxon>
        <taxon>Vertebrata</taxon>
        <taxon>Euteleostomi</taxon>
        <taxon>Archelosauria</taxon>
        <taxon>Archosauria</taxon>
        <taxon>Dinosauria</taxon>
        <taxon>Saurischia</taxon>
        <taxon>Theropoda</taxon>
        <taxon>Coelurosauria</taxon>
        <taxon>Aves</taxon>
        <taxon>Neognathae</taxon>
        <taxon>Neoaves</taxon>
        <taxon>Telluraves</taxon>
        <taxon>Australaves</taxon>
        <taxon>Passeriformes</taxon>
        <taxon>Sylvioidea</taxon>
        <taxon>Hirundinidae</taxon>
        <taxon>Hirundo</taxon>
    </lineage>
</organism>
<accession>A0A3M0ISQ0</accession>
<evidence type="ECO:0000313" key="3">
    <source>
        <dbReference type="Proteomes" id="UP000269221"/>
    </source>
</evidence>
<name>A0A3M0ISQ0_HIRRU</name>
<dbReference type="PANTHER" id="PTHR47117">
    <property type="entry name" value="STAR-RELATED LIPID TRANSFER PROTEIN 9"/>
    <property type="match status" value="1"/>
</dbReference>
<gene>
    <name evidence="2" type="ORF">DUI87_34093</name>
</gene>
<evidence type="ECO:0000313" key="2">
    <source>
        <dbReference type="EMBL" id="RMB89519.1"/>
    </source>
</evidence>
<keyword evidence="1" id="KW-0175">Coiled coil</keyword>
<keyword evidence="3" id="KW-1185">Reference proteome</keyword>
<sequence length="163" mass="19138">MYGGGAVILLGRTNMFHFNDPKEAAKLREKRKMRLNQCLSGLLSSFSLSMTDLSKSCENLSAVMLYNPGLEFERQQREELEKLKSKRKTKKGKNEQYLKLELEKRRLEEQEREQVMLVAHLEEQLREKQVMIELLKRGDVQRVGEERRDLGEIRESLLKVKEA</sequence>
<dbReference type="Proteomes" id="UP000269221">
    <property type="component" value="Unassembled WGS sequence"/>
</dbReference>
<feature type="coiled-coil region" evidence="1">
    <location>
        <begin position="73"/>
        <end position="138"/>
    </location>
</feature>
<evidence type="ECO:0000256" key="1">
    <source>
        <dbReference type="SAM" id="Coils"/>
    </source>
</evidence>
<reference evidence="2 3" key="1">
    <citation type="submission" date="2018-07" db="EMBL/GenBank/DDBJ databases">
        <title>A high quality draft genome assembly of the barn swallow (H. rustica rustica).</title>
        <authorList>
            <person name="Formenti G."/>
            <person name="Chiara M."/>
            <person name="Poveda L."/>
            <person name="Francoijs K.-J."/>
            <person name="Bonisoli-Alquati A."/>
            <person name="Canova L."/>
            <person name="Gianfranceschi L."/>
            <person name="Horner D.S."/>
            <person name="Saino N."/>
        </authorList>
    </citation>
    <scope>NUCLEOTIDE SEQUENCE [LARGE SCALE GENOMIC DNA]</scope>
    <source>
        <strain evidence="2">Chelidonia</strain>
        <tissue evidence="2">Blood</tissue>
    </source>
</reference>
<dbReference type="AlphaFoldDB" id="A0A3M0ISQ0"/>
<protein>
    <submittedName>
        <fullName evidence="2">Uncharacterized protein</fullName>
    </submittedName>
</protein>
<comment type="caution">
    <text evidence="2">The sequence shown here is derived from an EMBL/GenBank/DDBJ whole genome shotgun (WGS) entry which is preliminary data.</text>
</comment>